<evidence type="ECO:0000313" key="12">
    <source>
        <dbReference type="Proteomes" id="UP001231941"/>
    </source>
</evidence>
<protein>
    <recommendedName>
        <fullName evidence="2">histidine kinase</fullName>
        <ecNumber evidence="2">2.7.13.3</ecNumber>
    </recommendedName>
</protein>
<dbReference type="EC" id="2.7.13.3" evidence="2"/>
<feature type="transmembrane region" description="Helical" evidence="9">
    <location>
        <begin position="96"/>
        <end position="113"/>
    </location>
</feature>
<name>A0ABT9IW28_9BACL</name>
<evidence type="ECO:0000256" key="8">
    <source>
        <dbReference type="ARBA" id="ARBA00023012"/>
    </source>
</evidence>
<feature type="transmembrane region" description="Helical" evidence="9">
    <location>
        <begin position="119"/>
        <end position="138"/>
    </location>
</feature>
<keyword evidence="5" id="KW-0547">Nucleotide-binding</keyword>
<dbReference type="InterPro" id="IPR036890">
    <property type="entry name" value="HATPase_C_sf"/>
</dbReference>
<keyword evidence="9" id="KW-0812">Transmembrane</keyword>
<dbReference type="SUPFAM" id="SSF55874">
    <property type="entry name" value="ATPase domain of HSP90 chaperone/DNA topoisomerase II/histidine kinase"/>
    <property type="match status" value="1"/>
</dbReference>
<evidence type="ECO:0000256" key="2">
    <source>
        <dbReference type="ARBA" id="ARBA00012438"/>
    </source>
</evidence>
<comment type="caution">
    <text evidence="11">The sequence shown here is derived from an EMBL/GenBank/DDBJ whole genome shotgun (WGS) entry which is preliminary data.</text>
</comment>
<reference evidence="11 12" key="1">
    <citation type="submission" date="2023-08" db="EMBL/GenBank/DDBJ databases">
        <authorList>
            <person name="Park J.-S."/>
        </authorList>
    </citation>
    <scope>NUCLEOTIDE SEQUENCE [LARGE SCALE GENOMIC DNA]</scope>
    <source>
        <strain evidence="11 12">2205SS18-9</strain>
    </source>
</reference>
<evidence type="ECO:0000256" key="4">
    <source>
        <dbReference type="ARBA" id="ARBA00022679"/>
    </source>
</evidence>
<keyword evidence="3" id="KW-0597">Phosphoprotein</keyword>
<dbReference type="PANTHER" id="PTHR24421:SF10">
    <property type="entry name" value="NITRATE_NITRITE SENSOR PROTEIN NARQ"/>
    <property type="match status" value="1"/>
</dbReference>
<feature type="transmembrane region" description="Helical" evidence="9">
    <location>
        <begin position="66"/>
        <end position="89"/>
    </location>
</feature>
<feature type="transmembrane region" description="Helical" evidence="9">
    <location>
        <begin position="30"/>
        <end position="46"/>
    </location>
</feature>
<keyword evidence="9" id="KW-0472">Membrane</keyword>
<gene>
    <name evidence="11" type="ORF">Q5Y73_04245</name>
</gene>
<keyword evidence="9" id="KW-1133">Transmembrane helix</keyword>
<evidence type="ECO:0000256" key="9">
    <source>
        <dbReference type="SAM" id="Phobius"/>
    </source>
</evidence>
<dbReference type="RefSeq" id="WP_305990582.1">
    <property type="nucleotide sequence ID" value="NZ_JAVAMP010000001.1"/>
</dbReference>
<keyword evidence="4" id="KW-0808">Transferase</keyword>
<keyword evidence="7" id="KW-0067">ATP-binding</keyword>
<accession>A0ABT9IW28</accession>
<proteinExistence type="predicted"/>
<evidence type="ECO:0000256" key="3">
    <source>
        <dbReference type="ARBA" id="ARBA00022553"/>
    </source>
</evidence>
<dbReference type="Proteomes" id="UP001231941">
    <property type="component" value="Unassembled WGS sequence"/>
</dbReference>
<dbReference type="GO" id="GO:0016301">
    <property type="term" value="F:kinase activity"/>
    <property type="evidence" value="ECO:0007669"/>
    <property type="project" value="UniProtKB-KW"/>
</dbReference>
<keyword evidence="6 11" id="KW-0418">Kinase</keyword>
<evidence type="ECO:0000256" key="7">
    <source>
        <dbReference type="ARBA" id="ARBA00022840"/>
    </source>
</evidence>
<evidence type="ECO:0000256" key="5">
    <source>
        <dbReference type="ARBA" id="ARBA00022741"/>
    </source>
</evidence>
<comment type="catalytic activity">
    <reaction evidence="1">
        <text>ATP + protein L-histidine = ADP + protein N-phospho-L-histidine.</text>
        <dbReference type="EC" id="2.7.13.3"/>
    </reaction>
</comment>
<dbReference type="Pfam" id="PF07730">
    <property type="entry name" value="HisKA_3"/>
    <property type="match status" value="1"/>
</dbReference>
<dbReference type="Gene3D" id="3.30.565.10">
    <property type="entry name" value="Histidine kinase-like ATPase, C-terminal domain"/>
    <property type="match status" value="1"/>
</dbReference>
<dbReference type="PANTHER" id="PTHR24421">
    <property type="entry name" value="NITRATE/NITRITE SENSOR PROTEIN NARX-RELATED"/>
    <property type="match status" value="1"/>
</dbReference>
<evidence type="ECO:0000256" key="6">
    <source>
        <dbReference type="ARBA" id="ARBA00022777"/>
    </source>
</evidence>
<dbReference type="EMBL" id="JAVAMP010000001">
    <property type="protein sequence ID" value="MDP5273302.1"/>
    <property type="molecule type" value="Genomic_DNA"/>
</dbReference>
<dbReference type="Gene3D" id="1.20.5.1930">
    <property type="match status" value="1"/>
</dbReference>
<dbReference type="CDD" id="cd16917">
    <property type="entry name" value="HATPase_UhpB-NarQ-NarX-like"/>
    <property type="match status" value="1"/>
</dbReference>
<dbReference type="InterPro" id="IPR011712">
    <property type="entry name" value="Sig_transdc_His_kin_sub3_dim/P"/>
</dbReference>
<keyword evidence="12" id="KW-1185">Reference proteome</keyword>
<evidence type="ECO:0000313" key="11">
    <source>
        <dbReference type="EMBL" id="MDP5273302.1"/>
    </source>
</evidence>
<evidence type="ECO:0000256" key="1">
    <source>
        <dbReference type="ARBA" id="ARBA00000085"/>
    </source>
</evidence>
<evidence type="ECO:0000259" key="10">
    <source>
        <dbReference type="Pfam" id="PF07730"/>
    </source>
</evidence>
<keyword evidence="8" id="KW-0902">Two-component regulatory system</keyword>
<feature type="domain" description="Signal transduction histidine kinase subgroup 3 dimerisation and phosphoacceptor" evidence="10">
    <location>
        <begin position="183"/>
        <end position="249"/>
    </location>
</feature>
<sequence length="387" mass="45803">MKDQLSWFQYPFITVAAIATIFINKQIDTPVFTLFILLLILLKQVQNRWISKKLLPLFVLIETVYMYWLNVKFYGILPILFLSSLFTIFRLESKKARLFFIFMQYVFLNTLLFQQPPELLLAANLAYVMIVILLWNIYSLTYKQKDMTHLYDQLRGKHYEIENARKRIKEYAVEVENMAQIEERNRISKEIHDELGHKLIRAKMMMEAALPLVKDQPQKSIILLEQIRDQLSDNMETLRKTVRNMKPDDTKIHQYSINHLIEQFEKNSNMKIQYEMNGLPYPLYPSAELTLYRNAQEALTNAVRHAEATQVNIYLQYHPSRIEFTIFNNGKLPNNNIKRGLGLKGMEERIELLGGEMVVEVTDLFMVKTKLPRKLIEVQHFNERSES</sequence>
<organism evidence="11 12">
    <name type="scientific">Chengkuizengella axinellae</name>
    <dbReference type="NCBI Taxonomy" id="3064388"/>
    <lineage>
        <taxon>Bacteria</taxon>
        <taxon>Bacillati</taxon>
        <taxon>Bacillota</taxon>
        <taxon>Bacilli</taxon>
        <taxon>Bacillales</taxon>
        <taxon>Paenibacillaceae</taxon>
        <taxon>Chengkuizengella</taxon>
    </lineage>
</organism>
<dbReference type="InterPro" id="IPR050482">
    <property type="entry name" value="Sensor_HK_TwoCompSys"/>
</dbReference>
<feature type="transmembrane region" description="Helical" evidence="9">
    <location>
        <begin position="6"/>
        <end position="23"/>
    </location>
</feature>